<feature type="region of interest" description="Disordered" evidence="1">
    <location>
        <begin position="26"/>
        <end position="69"/>
    </location>
</feature>
<dbReference type="PANTHER" id="PTHR11709">
    <property type="entry name" value="MULTI-COPPER OXIDASE"/>
    <property type="match status" value="1"/>
</dbReference>
<dbReference type="Pfam" id="PF07731">
    <property type="entry name" value="Cu-oxidase_2"/>
    <property type="match status" value="1"/>
</dbReference>
<dbReference type="InterPro" id="IPR011707">
    <property type="entry name" value="Cu-oxidase-like_N"/>
</dbReference>
<dbReference type="InterPro" id="IPR006311">
    <property type="entry name" value="TAT_signal"/>
</dbReference>
<feature type="domain" description="Plastocyanin-like" evidence="3">
    <location>
        <begin position="94"/>
        <end position="196"/>
    </location>
</feature>
<dbReference type="GO" id="GO:0005507">
    <property type="term" value="F:copper ion binding"/>
    <property type="evidence" value="ECO:0007669"/>
    <property type="project" value="InterPro"/>
</dbReference>
<evidence type="ECO:0000259" key="3">
    <source>
        <dbReference type="Pfam" id="PF07732"/>
    </source>
</evidence>
<dbReference type="Gene3D" id="2.60.40.420">
    <property type="entry name" value="Cupredoxins - blue copper proteins"/>
    <property type="match status" value="2"/>
</dbReference>
<dbReference type="CDD" id="cd13860">
    <property type="entry name" value="CuRO_1_2dMco_1"/>
    <property type="match status" value="1"/>
</dbReference>
<organism evidence="4">
    <name type="scientific">uncultured Acidobacteriota bacterium</name>
    <dbReference type="NCBI Taxonomy" id="171953"/>
    <lineage>
        <taxon>Bacteria</taxon>
        <taxon>Pseudomonadati</taxon>
        <taxon>Acidobacteriota</taxon>
        <taxon>environmental samples</taxon>
    </lineage>
</organism>
<name>A0A3Q8LY86_9BACT</name>
<feature type="domain" description="Plastocyanin-like" evidence="2">
    <location>
        <begin position="226"/>
        <end position="329"/>
    </location>
</feature>
<dbReference type="AlphaFoldDB" id="A0A3Q8LY86"/>
<sequence length="453" mass="50629">MSNRRNFLQNALSLGAGMIASAKAFARPQADGEHQMGMGHQRPSSARKGRSPGGETPVSVETPDVPQLPWRLDGGVKEFHLVAEPVKRRLMPGRDMEVWGYNGSCPGPTIQVNQGDRVRIVFENHLPESSTIHWHGLEVPIEMDGLPYISQKPVPPGGKFAYEFTLHQAGTFFYHSHGAMQEMMGMIGLFIIHPQKAWTPRVDHDFGIILQEWAILPNSNVPNTANMEFNWLTFNGKAAPDTTPLVVRHGSRVRVRLVNLGMDHHPIHLHGNTFFVTGTEAGRQAESRWGIENTVLVGVAQARDIEFDAKYLGDWMLHCHLPHHMMNSMSDLIGDRMITPMRLDDKQALMQMQTYADSIGVEHIHHAPIAADANQVPGFPQDAFMEMGMDKAVYRPENYGLPPNWSANVMGMMALVRVVPDQLYEKIMTMKVRGETEPPPQPEHAHEPAGIEP</sequence>
<dbReference type="PANTHER" id="PTHR11709:SF2">
    <property type="entry name" value="MULTICOPPER OXIDASE LPR1"/>
    <property type="match status" value="1"/>
</dbReference>
<evidence type="ECO:0000256" key="1">
    <source>
        <dbReference type="SAM" id="MobiDB-lite"/>
    </source>
</evidence>
<accession>A0A3Q8LY86</accession>
<dbReference type="InterPro" id="IPR011706">
    <property type="entry name" value="Cu-oxidase_C"/>
</dbReference>
<evidence type="ECO:0000259" key="2">
    <source>
        <dbReference type="Pfam" id="PF07731"/>
    </source>
</evidence>
<dbReference type="Pfam" id="PF07732">
    <property type="entry name" value="Cu-oxidase_3"/>
    <property type="match status" value="1"/>
</dbReference>
<feature type="region of interest" description="Disordered" evidence="1">
    <location>
        <begin position="432"/>
        <end position="453"/>
    </location>
</feature>
<proteinExistence type="predicted"/>
<evidence type="ECO:0000313" key="4">
    <source>
        <dbReference type="EMBL" id="AZH68724.1"/>
    </source>
</evidence>
<dbReference type="InterPro" id="IPR008972">
    <property type="entry name" value="Cupredoxin"/>
</dbReference>
<dbReference type="CDD" id="cd04202">
    <property type="entry name" value="CuRO_D2_2dMcoN_like"/>
    <property type="match status" value="1"/>
</dbReference>
<dbReference type="SUPFAM" id="SSF49503">
    <property type="entry name" value="Cupredoxins"/>
    <property type="match status" value="2"/>
</dbReference>
<reference evidence="4" key="1">
    <citation type="submission" date="2018-05" db="EMBL/GenBank/DDBJ databases">
        <title>Multicopper oxidase genes from dioxin/herbicide contaminated soil.</title>
        <authorList>
            <person name="Dang H.T.C."/>
            <person name="Nguyen H.V."/>
        </authorList>
    </citation>
    <scope>NUCLEOTIDE SEQUENCE</scope>
</reference>
<feature type="compositionally biased region" description="Basic and acidic residues" evidence="1">
    <location>
        <begin position="443"/>
        <end position="453"/>
    </location>
</feature>
<dbReference type="PROSITE" id="PS51318">
    <property type="entry name" value="TAT"/>
    <property type="match status" value="1"/>
</dbReference>
<dbReference type="InterPro" id="IPR045087">
    <property type="entry name" value="Cu-oxidase_fam"/>
</dbReference>
<protein>
    <submittedName>
        <fullName evidence="4">Multicopper oxidase</fullName>
    </submittedName>
</protein>
<dbReference type="GO" id="GO:0016491">
    <property type="term" value="F:oxidoreductase activity"/>
    <property type="evidence" value="ECO:0007669"/>
    <property type="project" value="UniProtKB-KW"/>
</dbReference>
<dbReference type="EMBL" id="MH383153">
    <property type="protein sequence ID" value="AZH68724.1"/>
    <property type="molecule type" value="Genomic_DNA"/>
</dbReference>